<evidence type="ECO:0000313" key="2">
    <source>
        <dbReference type="EMBL" id="MBW62674.1"/>
    </source>
</evidence>
<dbReference type="EMBL" id="GGFJ01013533">
    <property type="protein sequence ID" value="MBW62674.1"/>
    <property type="molecule type" value="Transcribed_RNA"/>
</dbReference>
<evidence type="ECO:0000256" key="1">
    <source>
        <dbReference type="SAM" id="SignalP"/>
    </source>
</evidence>
<reference evidence="2" key="1">
    <citation type="submission" date="2018-01" db="EMBL/GenBank/DDBJ databases">
        <title>An insight into the sialome of Amazonian anophelines.</title>
        <authorList>
            <person name="Ribeiro J.M."/>
            <person name="Scarpassa V."/>
            <person name="Calvo E."/>
        </authorList>
    </citation>
    <scope>NUCLEOTIDE SEQUENCE</scope>
    <source>
        <tissue evidence="2">Salivary glands</tissue>
    </source>
</reference>
<feature type="signal peptide" evidence="1">
    <location>
        <begin position="1"/>
        <end position="16"/>
    </location>
</feature>
<proteinExistence type="predicted"/>
<organism evidence="2">
    <name type="scientific">Anopheles marajoara</name>
    <dbReference type="NCBI Taxonomy" id="58244"/>
    <lineage>
        <taxon>Eukaryota</taxon>
        <taxon>Metazoa</taxon>
        <taxon>Ecdysozoa</taxon>
        <taxon>Arthropoda</taxon>
        <taxon>Hexapoda</taxon>
        <taxon>Insecta</taxon>
        <taxon>Pterygota</taxon>
        <taxon>Neoptera</taxon>
        <taxon>Endopterygota</taxon>
        <taxon>Diptera</taxon>
        <taxon>Nematocera</taxon>
        <taxon>Culicoidea</taxon>
        <taxon>Culicidae</taxon>
        <taxon>Anophelinae</taxon>
        <taxon>Anopheles</taxon>
    </lineage>
</organism>
<accession>A0A2M4CBI6</accession>
<name>A0A2M4CBI6_9DIPT</name>
<keyword evidence="1" id="KW-0732">Signal</keyword>
<sequence length="80" mass="9138">MHFQLTVLPIFLYVRAIPLTVRLKFGRSDFCLNSVTRCAASTSWIVVPRVAVQRTCFSWEKTNNLIGAVTYFPSFIGPKR</sequence>
<feature type="chain" id="PRO_5014682425" evidence="1">
    <location>
        <begin position="17"/>
        <end position="80"/>
    </location>
</feature>
<dbReference type="AlphaFoldDB" id="A0A2M4CBI6"/>
<protein>
    <submittedName>
        <fullName evidence="2">Putative secreted protein</fullName>
    </submittedName>
</protein>